<gene>
    <name evidence="6" type="ORF">MUB46_16710</name>
</gene>
<evidence type="ECO:0000313" key="6">
    <source>
        <dbReference type="EMBL" id="MCT8973506.1"/>
    </source>
</evidence>
<protein>
    <submittedName>
        <fullName evidence="6">Translocation/assembly module TamB domain-containing protein</fullName>
    </submittedName>
</protein>
<evidence type="ECO:0000259" key="5">
    <source>
        <dbReference type="Pfam" id="PF04357"/>
    </source>
</evidence>
<name>A0AAW5QZP8_9HYPH</name>
<keyword evidence="2" id="KW-0812">Transmembrane</keyword>
<reference evidence="6 7" key="1">
    <citation type="submission" date="2022-04" db="EMBL/GenBank/DDBJ databases">
        <authorList>
            <person name="Ye Y.-Q."/>
            <person name="Du Z.-J."/>
        </authorList>
    </citation>
    <scope>NUCLEOTIDE SEQUENCE [LARGE SCALE GENOMIC DNA]</scope>
    <source>
        <strain evidence="6 7">A6E488</strain>
    </source>
</reference>
<dbReference type="GO" id="GO:0009306">
    <property type="term" value="P:protein secretion"/>
    <property type="evidence" value="ECO:0007669"/>
    <property type="project" value="InterPro"/>
</dbReference>
<dbReference type="Proteomes" id="UP001320898">
    <property type="component" value="Unassembled WGS sequence"/>
</dbReference>
<feature type="domain" description="Translocation and assembly module TamB C-terminal" evidence="5">
    <location>
        <begin position="1085"/>
        <end position="1439"/>
    </location>
</feature>
<organism evidence="6 7">
    <name type="scientific">Microbaculum marinisediminis</name>
    <dbReference type="NCBI Taxonomy" id="2931392"/>
    <lineage>
        <taxon>Bacteria</taxon>
        <taxon>Pseudomonadati</taxon>
        <taxon>Pseudomonadota</taxon>
        <taxon>Alphaproteobacteria</taxon>
        <taxon>Hyphomicrobiales</taxon>
        <taxon>Tepidamorphaceae</taxon>
        <taxon>Microbaculum</taxon>
    </lineage>
</organism>
<dbReference type="Pfam" id="PF04357">
    <property type="entry name" value="TamB"/>
    <property type="match status" value="1"/>
</dbReference>
<dbReference type="GO" id="GO:0097347">
    <property type="term" value="C:TAM protein secretion complex"/>
    <property type="evidence" value="ECO:0007669"/>
    <property type="project" value="TreeGrafter"/>
</dbReference>
<accession>A0AAW5QZP8</accession>
<proteinExistence type="predicted"/>
<dbReference type="GO" id="GO:0005886">
    <property type="term" value="C:plasma membrane"/>
    <property type="evidence" value="ECO:0007669"/>
    <property type="project" value="InterPro"/>
</dbReference>
<dbReference type="RefSeq" id="WP_261617070.1">
    <property type="nucleotide sequence ID" value="NZ_JALIDZ010000007.1"/>
</dbReference>
<keyword evidence="4" id="KW-0472">Membrane</keyword>
<dbReference type="EMBL" id="JALIDZ010000007">
    <property type="protein sequence ID" value="MCT8973506.1"/>
    <property type="molecule type" value="Genomic_DNA"/>
</dbReference>
<keyword evidence="3" id="KW-1133">Transmembrane helix</keyword>
<comment type="caution">
    <text evidence="6">The sequence shown here is derived from an EMBL/GenBank/DDBJ whole genome shotgun (WGS) entry which is preliminary data.</text>
</comment>
<evidence type="ECO:0000256" key="3">
    <source>
        <dbReference type="ARBA" id="ARBA00022989"/>
    </source>
</evidence>
<evidence type="ECO:0000313" key="7">
    <source>
        <dbReference type="Proteomes" id="UP001320898"/>
    </source>
</evidence>
<evidence type="ECO:0000256" key="2">
    <source>
        <dbReference type="ARBA" id="ARBA00022692"/>
    </source>
</evidence>
<dbReference type="PANTHER" id="PTHR36985">
    <property type="entry name" value="TRANSLOCATION AND ASSEMBLY MODULE SUBUNIT TAMB"/>
    <property type="match status" value="1"/>
</dbReference>
<evidence type="ECO:0000256" key="1">
    <source>
        <dbReference type="ARBA" id="ARBA00004167"/>
    </source>
</evidence>
<evidence type="ECO:0000256" key="4">
    <source>
        <dbReference type="ARBA" id="ARBA00023136"/>
    </source>
</evidence>
<dbReference type="PANTHER" id="PTHR36985:SF1">
    <property type="entry name" value="TRANSLOCATION AND ASSEMBLY MODULE SUBUNIT TAMB"/>
    <property type="match status" value="1"/>
</dbReference>
<comment type="subcellular location">
    <subcellularLocation>
        <location evidence="1">Membrane</location>
        <topology evidence="1">Single-pass membrane protein</topology>
    </subcellularLocation>
</comment>
<sequence>MRYTRRIAGIFSGLLLIPLVLVGGLLLFAQIAPGRAFIIWAAETLVSSDDQQLRIGGLTGRIPFDMTVSDVAMADADGTWLAVDKARLVWRPFSLAAGVLSVQMVDVGTVDLRRLPAPAEDAQDDSGGGFPVLPFEVVLDRLSVGEVALGEPVLGIPAAVSIEGEARLGDPSDGLSVRLDVDRIDGTDGRITARLAYAPDTESLDLDLVVDEPAGGLVSRLSGIPGLPPLRAELAGTGPIDDWTADLTLAAADQGNAAGRATITRRDDGRTITADFAGSLAGLLQPAYAPLAEGRSTLTAQVFVPTEAAIEIERAEVLTAAGLVSVKGTFDPDSQAMALDYEVIAGQAQRFSAILPVQAAWRGIEIVGRAGGSVSQPDITARLAGEGLSVEGNAVEMLALDLSARAQGSVEDPDTEIALKVSGRADGFAPMDAAYSSAAGETVTLDVTGTVTPAGRFTADPARIVLGSGQIQWVGVAGPDRVDGDLAVSNVDLSAFAGLADMELRGEASLKAQVSGLFDGSMMQATLDGGATGFGTGIAQVDGALGDTFTISGGVERGADGSFAFDDLVLSGAALRVTADGSADTSSADVTAEIDLPDLARLDPQVTGAATVTARLTGSIEDLAVQATAAIDEATAMGQPITGLKLTIDAQDVTGRPSGTLALEGAVDRHPLTGRGRLSSLDNGGADVQGLDLTVGSVRVFGDLSVDGAGLAQGRLSLKAADLGDLSSLLLTELAGKVDATVDLAVENGVQLASVKGVANGVDAFDVRIGSADVDATVRDPAGTLTLDADIAAKALDAGGQRIDELKLTAQGGTDENTVSLSARALGASLDTRGAVALVDGNATVTLNSLTLTGGGQTGTLARPATIRVADGGVAIEGFNLTTGGGGVTVDGTAGETLDLNVAINALPLSLADIAMPGTGISGTLSGRANLSGPATAPGGDFTLKVSALSLPAMREAGVRPADIDASGRLANGRSSIEARITSASAATLKVSGSVPLSADGALDVALKGRIDLAMLNDMLAASGDRVAGPIDIDMKVTGRADAPDANGTIRLAGGSYSSPLNGVSLDNIALDARGGLQAIEITRFSATAPNGGTLSGSGRVRLDAANGFPAEIRITADNAEIISNELVDATISADLTLTGPTATGPALKGSVTINRMDIQLPDHLPTSVTPIAVEHVNASPAVQRQLQEEQAFGGGGGGGGYLIDLDLTVSTTNRIFVRGMGVDAQLGGSIQVRGTSDRPLIVGGFQLRRGFVDVIGQRIEFTRGIVTFTGSDKIDPELDLVASTTTSSITAQVAITGTASNPAINFSSSPELPQDEVLSHLLFDKATGQLSTGEAIQLAQAAAQFAGVGGSGPGMIDNIRKKLGLDVLQFTTAGADGAPAVGIGRYINDNIYLGVTQGATANSSRVTVDIDVTDRIRARGEVGADGSSSVGVNVEWDY</sequence>
<keyword evidence="7" id="KW-1185">Reference proteome</keyword>
<dbReference type="InterPro" id="IPR007452">
    <property type="entry name" value="TamB_C"/>
</dbReference>